<dbReference type="GO" id="GO:0046872">
    <property type="term" value="F:metal ion binding"/>
    <property type="evidence" value="ECO:0007669"/>
    <property type="project" value="UniProtKB-KW"/>
</dbReference>
<dbReference type="CDD" id="cd16012">
    <property type="entry name" value="ALP"/>
    <property type="match status" value="2"/>
</dbReference>
<feature type="binding site" evidence="8">
    <location>
        <position position="69"/>
    </location>
    <ligand>
        <name>Mg(2+)</name>
        <dbReference type="ChEBI" id="CHEBI:18420"/>
    </ligand>
</feature>
<dbReference type="PANTHER" id="PTHR11596:SF83">
    <property type="entry name" value="ALKALINE PHOSPHATASE 4"/>
    <property type="match status" value="1"/>
</dbReference>
<evidence type="ECO:0000256" key="8">
    <source>
        <dbReference type="PIRSR" id="PIRSR601952-2"/>
    </source>
</evidence>
<feature type="binding site" evidence="8">
    <location>
        <position position="686"/>
    </location>
    <ligand>
        <name>Mg(2+)</name>
        <dbReference type="ChEBI" id="CHEBI:18420"/>
    </ligand>
</feature>
<keyword evidence="3 8" id="KW-0479">Metal-binding</keyword>
<comment type="cofactor">
    <cofactor evidence="8">
        <name>Zn(2+)</name>
        <dbReference type="ChEBI" id="CHEBI:29105"/>
    </cofactor>
    <text evidence="8">Binds 2 Zn(2+) ions.</text>
</comment>
<dbReference type="Proteomes" id="UP001353858">
    <property type="component" value="Unassembled WGS sequence"/>
</dbReference>
<comment type="catalytic activity">
    <reaction evidence="10">
        <text>a phosphate monoester + H2O = an alcohol + phosphate</text>
        <dbReference type="Rhea" id="RHEA:15017"/>
        <dbReference type="ChEBI" id="CHEBI:15377"/>
        <dbReference type="ChEBI" id="CHEBI:30879"/>
        <dbReference type="ChEBI" id="CHEBI:43474"/>
        <dbReference type="ChEBI" id="CHEBI:67140"/>
        <dbReference type="EC" id="3.1.3.1"/>
    </reaction>
</comment>
<proteinExistence type="inferred from homology"/>
<evidence type="ECO:0000256" key="3">
    <source>
        <dbReference type="ARBA" id="ARBA00022723"/>
    </source>
</evidence>
<feature type="binding site" evidence="8">
    <location>
        <position position="811"/>
    </location>
    <ligand>
        <name>Zn(2+)</name>
        <dbReference type="ChEBI" id="CHEBI:29105"/>
        <label>2</label>
    </ligand>
</feature>
<feature type="binding site" evidence="8">
    <location>
        <position position="691"/>
    </location>
    <ligand>
        <name>Zn(2+)</name>
        <dbReference type="ChEBI" id="CHEBI:29105"/>
        <label>2</label>
    </ligand>
</feature>
<evidence type="ECO:0000256" key="9">
    <source>
        <dbReference type="RuleBase" id="RU003946"/>
    </source>
</evidence>
<dbReference type="PROSITE" id="PS00123">
    <property type="entry name" value="ALKALINE_PHOSPHATASE"/>
    <property type="match status" value="2"/>
</dbReference>
<organism evidence="11 12">
    <name type="scientific">Aquatica leii</name>
    <dbReference type="NCBI Taxonomy" id="1421715"/>
    <lineage>
        <taxon>Eukaryota</taxon>
        <taxon>Metazoa</taxon>
        <taxon>Ecdysozoa</taxon>
        <taxon>Arthropoda</taxon>
        <taxon>Hexapoda</taxon>
        <taxon>Insecta</taxon>
        <taxon>Pterygota</taxon>
        <taxon>Neoptera</taxon>
        <taxon>Endopterygota</taxon>
        <taxon>Coleoptera</taxon>
        <taxon>Polyphaga</taxon>
        <taxon>Elateriformia</taxon>
        <taxon>Elateroidea</taxon>
        <taxon>Lampyridae</taxon>
        <taxon>Luciolinae</taxon>
        <taxon>Aquatica</taxon>
    </lineage>
</organism>
<dbReference type="InterPro" id="IPR017850">
    <property type="entry name" value="Alkaline_phosphatase_core_sf"/>
</dbReference>
<evidence type="ECO:0000313" key="12">
    <source>
        <dbReference type="Proteomes" id="UP001353858"/>
    </source>
</evidence>
<evidence type="ECO:0000256" key="5">
    <source>
        <dbReference type="ARBA" id="ARBA00022833"/>
    </source>
</evidence>
<protein>
    <recommendedName>
        <fullName evidence="2 10">Alkaline phosphatase</fullName>
        <ecNumber evidence="2 10">3.1.3.1</ecNumber>
    </recommendedName>
</protein>
<feature type="binding site" evidence="8">
    <location>
        <position position="695"/>
    </location>
    <ligand>
        <name>Zn(2+)</name>
        <dbReference type="ChEBI" id="CHEBI:29105"/>
        <label>2</label>
    </ligand>
</feature>
<dbReference type="EC" id="3.1.3.1" evidence="2 10"/>
<evidence type="ECO:0000256" key="6">
    <source>
        <dbReference type="ARBA" id="ARBA00022842"/>
    </source>
</evidence>
<evidence type="ECO:0000256" key="10">
    <source>
        <dbReference type="RuleBase" id="RU003947"/>
    </source>
</evidence>
<evidence type="ECO:0000256" key="2">
    <source>
        <dbReference type="ARBA" id="ARBA00012647"/>
    </source>
</evidence>
<dbReference type="InterPro" id="IPR001952">
    <property type="entry name" value="Alkaline_phosphatase"/>
</dbReference>
<accession>A0AAN7P7I3</accession>
<dbReference type="SMART" id="SM00098">
    <property type="entry name" value="alkPPc"/>
    <property type="match status" value="2"/>
</dbReference>
<feature type="binding site" evidence="8">
    <location>
        <position position="183"/>
    </location>
    <ligand>
        <name>Mg(2+)</name>
        <dbReference type="ChEBI" id="CHEBI:18420"/>
    </ligand>
</feature>
<dbReference type="Gene3D" id="3.40.720.10">
    <property type="entry name" value="Alkaline Phosphatase, subunit A"/>
    <property type="match status" value="3"/>
</dbReference>
<comment type="similarity">
    <text evidence="1 9">Belongs to the alkaline phosphatase family.</text>
</comment>
<comment type="caution">
    <text evidence="11">The sequence shown here is derived from an EMBL/GenBank/DDBJ whole genome shotgun (WGS) entry which is preliminary data.</text>
</comment>
<evidence type="ECO:0000256" key="1">
    <source>
        <dbReference type="ARBA" id="ARBA00005984"/>
    </source>
</evidence>
<feature type="binding site" evidence="8">
    <location>
        <position position="732"/>
    </location>
    <ligand>
        <name>Zn(2+)</name>
        <dbReference type="ChEBI" id="CHEBI:29105"/>
        <label>2</label>
    </ligand>
</feature>
<dbReference type="GO" id="GO:0004035">
    <property type="term" value="F:alkaline phosphatase activity"/>
    <property type="evidence" value="ECO:0007669"/>
    <property type="project" value="UniProtKB-EC"/>
</dbReference>
<dbReference type="Pfam" id="PF00245">
    <property type="entry name" value="Alk_phosphatase"/>
    <property type="match status" value="3"/>
</dbReference>
<dbReference type="PRINTS" id="PR00113">
    <property type="entry name" value="ALKPHPHTASE"/>
</dbReference>
<feature type="binding site" evidence="8">
    <location>
        <position position="731"/>
    </location>
    <ligand>
        <name>Zn(2+)</name>
        <dbReference type="ChEBI" id="CHEBI:29105"/>
        <label>2</label>
    </ligand>
</feature>
<dbReference type="SUPFAM" id="SSF53649">
    <property type="entry name" value="Alkaline phosphatase-like"/>
    <property type="match status" value="2"/>
</dbReference>
<evidence type="ECO:0000256" key="4">
    <source>
        <dbReference type="ARBA" id="ARBA00022801"/>
    </source>
</evidence>
<feature type="binding site" evidence="8">
    <location>
        <position position="185"/>
    </location>
    <ligand>
        <name>Mg(2+)</name>
        <dbReference type="ChEBI" id="CHEBI:18420"/>
    </ligand>
</feature>
<feature type="active site" description="Phosphoserine intermediate" evidence="7">
    <location>
        <position position="120"/>
    </location>
</feature>
<evidence type="ECO:0000256" key="7">
    <source>
        <dbReference type="PIRSR" id="PIRSR601952-1"/>
    </source>
</evidence>
<dbReference type="EMBL" id="JARPUR010000004">
    <property type="protein sequence ID" value="KAK4878622.1"/>
    <property type="molecule type" value="Genomic_DNA"/>
</dbReference>
<keyword evidence="5 8" id="KW-0862">Zinc</keyword>
<dbReference type="PANTHER" id="PTHR11596">
    <property type="entry name" value="ALKALINE PHOSPHATASE"/>
    <property type="match status" value="1"/>
</dbReference>
<dbReference type="InterPro" id="IPR018299">
    <property type="entry name" value="Alkaline_phosphatase_AS"/>
</dbReference>
<sequence>MVFAKGASINKPPSDSNFEAILSMPEQTILLQDRNYWQRDAQEFIERKIYNNRIPERQFAKNLIIFIGDGMGVTTSTAGRIYKGQRTSTGRGEDYSLSFDHFPHVALAKTYNVDKQVPDSAGTATAIFTGIKSRYNMLGLDVRNELGKFKRSVYEDSELTSIMTWAQTMHKDTGIVTTTRVTHATPAATYAHSLHRDWECDSLVPQGYRDHVKDIARQLVEDYPGRKFNVIFGGGQEQFGFKLFNKEEKSVCARTDGANLTEEWFTLNGNDSRYFVVDEEGLFSWSHLPYEIIRKRVAPKVPSLSTMTEKAIKILNKNQHGFVLMVEGGLIDIAHHDNMARAAMEEVSEFDNAINKALDLTDDDTLILVTSDHSHSFSFNGYAHRGNDIMGFGNETFPYLTLSYANGPGFNYHFNPKGPTDRNYWQRDAQEFIERKIYNNRIPERQFAKNLIIFIGDGMGVTTSTAARIYKGQRTSTGRGEDYSLSFDHFPHVALAKTYNVDKQVPDSAGTATAIFTGIKSRYNMLGLDVRNELGKFKRSVYEDSELTSIMTWAQTMHKDTGIVTTTRVTHATPAVIFGGGQEQFGFKLFNKEEKSVCTRTDGANLTEEWFTLNGNDSRYFVVDEEGLNNVPDDARHVLGLFSWSHLPYEIIRKRVAPKVPSLSTMTEKAIKILNKNHHGFVLMVEGGLIDIAHHDNMARAAMEEVSEFDNAINKALDLTDDDTLILVTSDHSHSFSFNGYAHRGNDIMGFGNETFPYLTLSYANGPGFNYHFNPKGPTGYPWKNLSTDDTRLKNPLYQQMSSFYLIDDTHGGEDVPIYANGPLSHLFSGVIEQNYIAHLISYALCIGPHAFLNVNCHATLKSLGATSSHIQANLLLIIFIIYLLRKV</sequence>
<evidence type="ECO:0000313" key="11">
    <source>
        <dbReference type="EMBL" id="KAK4878622.1"/>
    </source>
</evidence>
<dbReference type="AlphaFoldDB" id="A0AAN7P7I3"/>
<keyword evidence="4 10" id="KW-0378">Hydrolase</keyword>
<feature type="binding site" evidence="8">
    <location>
        <position position="69"/>
    </location>
    <ligand>
        <name>Zn(2+)</name>
        <dbReference type="ChEBI" id="CHEBI:29105"/>
        <label>2</label>
    </ligand>
</feature>
<comment type="cofactor">
    <cofactor evidence="8">
        <name>Mg(2+)</name>
        <dbReference type="ChEBI" id="CHEBI:18420"/>
    </cofactor>
    <text evidence="8">Binds 1 Mg(2+) ion.</text>
</comment>
<name>A0AAN7P7I3_9COLE</name>
<gene>
    <name evidence="11" type="ORF">RN001_011128</name>
</gene>
<keyword evidence="6 8" id="KW-0460">Magnesium</keyword>
<reference evidence="12" key="1">
    <citation type="submission" date="2023-01" db="EMBL/GenBank/DDBJ databases">
        <title>Key to firefly adult light organ development and bioluminescence: homeobox transcription factors regulate luciferase expression and transportation to peroxisome.</title>
        <authorList>
            <person name="Fu X."/>
        </authorList>
    </citation>
    <scope>NUCLEOTIDE SEQUENCE [LARGE SCALE GENOMIC DNA]</scope>
</reference>
<keyword evidence="12" id="KW-1185">Reference proteome</keyword>